<sequence length="93" mass="10119">MLKSAKHSHQSPLTSLSNAHNVRAKLSIVSLSSQVSHKENKENIKSLVLNYPKLTQSAPLARAGFFASLCLLPLSLLADTESTLLDTPPREII</sequence>
<dbReference type="EMBL" id="NXLR01000001">
    <property type="protein sequence ID" value="RDU61147.1"/>
    <property type="molecule type" value="Genomic_DNA"/>
</dbReference>
<dbReference type="AlphaFoldDB" id="A0A3D8I7R1"/>
<protein>
    <submittedName>
        <fullName evidence="1">Uncharacterized protein</fullName>
    </submittedName>
</protein>
<comment type="caution">
    <text evidence="1">The sequence shown here is derived from an EMBL/GenBank/DDBJ whole genome shotgun (WGS) entry which is preliminary data.</text>
</comment>
<gene>
    <name evidence="1" type="ORF">CQA63_01185</name>
</gene>
<evidence type="ECO:0000313" key="2">
    <source>
        <dbReference type="Proteomes" id="UP000256599"/>
    </source>
</evidence>
<accession>A0A3D8I7R1</accession>
<dbReference type="Proteomes" id="UP000256599">
    <property type="component" value="Unassembled WGS sequence"/>
</dbReference>
<name>A0A3D8I7R1_9HELI</name>
<evidence type="ECO:0000313" key="1">
    <source>
        <dbReference type="EMBL" id="RDU61147.1"/>
    </source>
</evidence>
<proteinExistence type="predicted"/>
<keyword evidence="2" id="KW-1185">Reference proteome</keyword>
<organism evidence="1 2">
    <name type="scientific">Helicobacter marmotae</name>
    <dbReference type="NCBI Taxonomy" id="152490"/>
    <lineage>
        <taxon>Bacteria</taxon>
        <taxon>Pseudomonadati</taxon>
        <taxon>Campylobacterota</taxon>
        <taxon>Epsilonproteobacteria</taxon>
        <taxon>Campylobacterales</taxon>
        <taxon>Helicobacteraceae</taxon>
        <taxon>Helicobacter</taxon>
    </lineage>
</organism>
<reference evidence="1 2" key="1">
    <citation type="submission" date="2018-04" db="EMBL/GenBank/DDBJ databases">
        <title>Novel Campyloabacter and Helicobacter Species and Strains.</title>
        <authorList>
            <person name="Mannion A.J."/>
            <person name="Shen Z."/>
            <person name="Fox J.G."/>
        </authorList>
    </citation>
    <scope>NUCLEOTIDE SEQUENCE [LARGE SCALE GENOMIC DNA]</scope>
    <source>
        <strain evidence="1 2">MIT 98-6070</strain>
    </source>
</reference>